<dbReference type="EMBL" id="AP014808">
    <property type="protein sequence ID" value="BAQ56580.1"/>
    <property type="molecule type" value="Genomic_DNA"/>
</dbReference>
<accession>A0A0D6A216</accession>
<gene>
    <name evidence="2" type="ORF">LA749_00950</name>
    <name evidence="1" type="ORF">LBAT_0191</name>
</gene>
<dbReference type="GeneID" id="78211543"/>
<evidence type="ECO:0000313" key="3">
    <source>
        <dbReference type="Proteomes" id="UP000035709"/>
    </source>
</evidence>
<dbReference type="KEGG" id="lae:LBAT_0191"/>
<name>A0A0D6A216_9LACO</name>
<evidence type="ECO:0000313" key="1">
    <source>
        <dbReference type="EMBL" id="BAQ56580.1"/>
    </source>
</evidence>
<dbReference type="PATRIC" id="fig|1600.4.peg.196"/>
<dbReference type="InterPro" id="IPR021321">
    <property type="entry name" value="DUF2922"/>
</dbReference>
<organism evidence="1 3">
    <name type="scientific">Lactobacillus acetotolerans</name>
    <dbReference type="NCBI Taxonomy" id="1600"/>
    <lineage>
        <taxon>Bacteria</taxon>
        <taxon>Bacillati</taxon>
        <taxon>Bacillota</taxon>
        <taxon>Bacilli</taxon>
        <taxon>Lactobacillales</taxon>
        <taxon>Lactobacillaceae</taxon>
        <taxon>Lactobacillus</taxon>
    </lineage>
</organism>
<dbReference type="EMBL" id="CP044496">
    <property type="protein sequence ID" value="QFG50677.1"/>
    <property type="molecule type" value="Genomic_DNA"/>
</dbReference>
<evidence type="ECO:0000313" key="2">
    <source>
        <dbReference type="EMBL" id="QFG50677.1"/>
    </source>
</evidence>
<reference evidence="2 4" key="2">
    <citation type="submission" date="2019-09" db="EMBL/GenBank/DDBJ databases">
        <title>Genome sequencing of Lactobacillus acetotolerans.</title>
        <authorList>
            <person name="Kim K."/>
        </authorList>
    </citation>
    <scope>NUCLEOTIDE SEQUENCE [LARGE SCALE GENOMIC DNA]</scope>
    <source>
        <strain evidence="2 4">LA749</strain>
    </source>
</reference>
<protein>
    <submittedName>
        <fullName evidence="2">DUF2922 domain-containing protein</fullName>
    </submittedName>
</protein>
<dbReference type="AlphaFoldDB" id="A0A0D6A216"/>
<reference evidence="1 3" key="1">
    <citation type="submission" date="2015-03" db="EMBL/GenBank/DDBJ databases">
        <title>Complete genome sequence of Lactobacillus acetotolerans NBRC 13120.</title>
        <authorList>
            <person name="Toh H."/>
            <person name="Morita H."/>
            <person name="Fujita N."/>
        </authorList>
    </citation>
    <scope>NUCLEOTIDE SEQUENCE [LARGE SCALE GENOMIC DNA]</scope>
    <source>
        <strain evidence="1 3">NBRC 13120</strain>
    </source>
</reference>
<dbReference type="Pfam" id="PF11148">
    <property type="entry name" value="DUF2922"/>
    <property type="match status" value="1"/>
</dbReference>
<dbReference type="Proteomes" id="UP000325393">
    <property type="component" value="Chromosome"/>
</dbReference>
<dbReference type="STRING" id="1600.LBAT_0191"/>
<sequence>MTETTNTLRLTFLNSENKKSNLSFPDAAANLDKVAVKGAMDVISKEGVFEKEEVDLYKVPHSASYIERTVTTVFDDSKTTAGEQA</sequence>
<dbReference type="Proteomes" id="UP000035709">
    <property type="component" value="Chromosome"/>
</dbReference>
<evidence type="ECO:0000313" key="4">
    <source>
        <dbReference type="Proteomes" id="UP000325393"/>
    </source>
</evidence>
<dbReference type="OrthoDB" id="2323347at2"/>
<keyword evidence="3" id="KW-1185">Reference proteome</keyword>
<proteinExistence type="predicted"/>
<dbReference type="RefSeq" id="WP_054682023.1">
    <property type="nucleotide sequence ID" value="NZ_AP014808.1"/>
</dbReference>